<dbReference type="PANTHER" id="PTHR34928:SF2">
    <property type="entry name" value="TRANSMEMBRANE PROTEIN 217"/>
    <property type="match status" value="1"/>
</dbReference>
<reference evidence="3" key="1">
    <citation type="submission" date="2025-08" db="UniProtKB">
        <authorList>
            <consortium name="RefSeq"/>
        </authorList>
    </citation>
    <scope>IDENTIFICATION</scope>
</reference>
<evidence type="ECO:0000256" key="1">
    <source>
        <dbReference type="SAM" id="Phobius"/>
    </source>
</evidence>
<dbReference type="KEGG" id="mcal:110284214"/>
<accession>A0A6P5NRZ2</accession>
<dbReference type="Proteomes" id="UP000515126">
    <property type="component" value="Chromosome 17"/>
</dbReference>
<name>A0A6P5NRZ2_MUSCR</name>
<keyword evidence="1 3" id="KW-0812">Transmembrane</keyword>
<feature type="transmembrane region" description="Helical" evidence="1">
    <location>
        <begin position="12"/>
        <end position="32"/>
    </location>
</feature>
<sequence length="189" mass="22098">MKHHSWCGLTARMGTVLSGVFSIMATHMHLIFERKHLGNGNCTENFQAQGLNILRYFFICWSFQIILFTSIITMIASCFLLYSVYAQIYEGLMSYVIWIIIYESTSLTVQTLTDEFSVALVRAMRWFGWVSRASLHCFWLYFVVTHAQIIYQSKKQGNILTYHRRISLGSGDRPRRKSKIIHFVQHHSE</sequence>
<proteinExistence type="predicted"/>
<dbReference type="RefSeq" id="XP_021005572.1">
    <property type="nucleotide sequence ID" value="XM_021149913.1"/>
</dbReference>
<dbReference type="InterPro" id="IPR027862">
    <property type="entry name" value="DUF4534"/>
</dbReference>
<evidence type="ECO:0000313" key="3">
    <source>
        <dbReference type="RefSeq" id="XP_021005572.1"/>
    </source>
</evidence>
<keyword evidence="2" id="KW-1185">Reference proteome</keyword>
<keyword evidence="1" id="KW-1133">Transmembrane helix</keyword>
<dbReference type="CTD" id="221468"/>
<dbReference type="PANTHER" id="PTHR34928">
    <property type="entry name" value="TRANSMEMBRANE PROTEIN 217"/>
    <property type="match status" value="1"/>
</dbReference>
<organism evidence="2 3">
    <name type="scientific">Mus caroli</name>
    <name type="common">Ryukyu mouse</name>
    <name type="synonym">Ricefield mouse</name>
    <dbReference type="NCBI Taxonomy" id="10089"/>
    <lineage>
        <taxon>Eukaryota</taxon>
        <taxon>Metazoa</taxon>
        <taxon>Chordata</taxon>
        <taxon>Craniata</taxon>
        <taxon>Vertebrata</taxon>
        <taxon>Euteleostomi</taxon>
        <taxon>Mammalia</taxon>
        <taxon>Eutheria</taxon>
        <taxon>Euarchontoglires</taxon>
        <taxon>Glires</taxon>
        <taxon>Rodentia</taxon>
        <taxon>Myomorpha</taxon>
        <taxon>Muroidea</taxon>
        <taxon>Muridae</taxon>
        <taxon>Murinae</taxon>
        <taxon>Mus</taxon>
        <taxon>Mus</taxon>
    </lineage>
</organism>
<dbReference type="Pfam" id="PF15049">
    <property type="entry name" value="DUF4534"/>
    <property type="match status" value="1"/>
</dbReference>
<gene>
    <name evidence="3" type="primary">Tmem217</name>
</gene>
<feature type="transmembrane region" description="Helical" evidence="1">
    <location>
        <begin position="56"/>
        <end position="85"/>
    </location>
</feature>
<dbReference type="GeneID" id="110284214"/>
<dbReference type="AlphaFoldDB" id="A0A6P5NRZ2"/>
<keyword evidence="1" id="KW-0472">Membrane</keyword>
<protein>
    <submittedName>
        <fullName evidence="3">Transmembrane protein 217</fullName>
    </submittedName>
</protein>
<feature type="transmembrane region" description="Helical" evidence="1">
    <location>
        <begin position="133"/>
        <end position="151"/>
    </location>
</feature>
<evidence type="ECO:0000313" key="2">
    <source>
        <dbReference type="Proteomes" id="UP000515126"/>
    </source>
</evidence>